<dbReference type="GO" id="GO:0016768">
    <property type="term" value="F:spermine synthase activity"/>
    <property type="evidence" value="ECO:0007669"/>
    <property type="project" value="InterPro"/>
</dbReference>
<dbReference type="InterPro" id="IPR030373">
    <property type="entry name" value="PABS_CS"/>
</dbReference>
<comment type="similarity">
    <text evidence="1">Belongs to the spermidine/spermine synthase family.</text>
</comment>
<comment type="caution">
    <text evidence="3">Lacks conserved residue(s) required for the propagation of feature annotation.</text>
</comment>
<sequence length="229" mass="26111">MSVNQTLLDFRVAPDTSGNWIKSVGDKIREVMKESCQVDKPDFSGANVMLFSGQHGIQYTARMFPDGLVTLDVVQYINGCSEEKVLQRQDYIDLRDKVNEALSCLKADFIPTICRGREINRYHDTSDCRMKEYDFDKEVFRQQSEYQDVWIAHSARYGNMLFLDLEEMLAESDIDYTKALLGNGRENYKDKNILILGGGDGGVLNELLKESPKFVTMVEISLCNKSCRA</sequence>
<reference evidence="5" key="1">
    <citation type="submission" date="2023-01" db="EMBL/GenBank/DDBJ databases">
        <title>Genome assembly of the deep-sea coral Lophelia pertusa.</title>
        <authorList>
            <person name="Herrera S."/>
            <person name="Cordes E."/>
        </authorList>
    </citation>
    <scope>NUCLEOTIDE SEQUENCE</scope>
    <source>
        <strain evidence="5">USNM1676648</strain>
        <tissue evidence="5">Polyp</tissue>
    </source>
</reference>
<dbReference type="InterPro" id="IPR029063">
    <property type="entry name" value="SAM-dependent_MTases_sf"/>
</dbReference>
<dbReference type="Gene3D" id="3.40.50.150">
    <property type="entry name" value="Vaccinia Virus protein VP39"/>
    <property type="match status" value="1"/>
</dbReference>
<keyword evidence="2 3" id="KW-0808">Transferase</keyword>
<dbReference type="InterPro" id="IPR015576">
    <property type="entry name" value="Spermine_synthase_animal"/>
</dbReference>
<dbReference type="Pfam" id="PF01564">
    <property type="entry name" value="Spermine_synth"/>
    <property type="match status" value="1"/>
</dbReference>
<dbReference type="InterPro" id="IPR037163">
    <property type="entry name" value="Spermidine_synt_N_sf"/>
</dbReference>
<dbReference type="PROSITE" id="PS01330">
    <property type="entry name" value="PABS_1"/>
    <property type="match status" value="1"/>
</dbReference>
<dbReference type="InterPro" id="IPR030374">
    <property type="entry name" value="PABS"/>
</dbReference>
<keyword evidence="6" id="KW-1185">Reference proteome</keyword>
<organism evidence="5 6">
    <name type="scientific">Desmophyllum pertusum</name>
    <dbReference type="NCBI Taxonomy" id="174260"/>
    <lineage>
        <taxon>Eukaryota</taxon>
        <taxon>Metazoa</taxon>
        <taxon>Cnidaria</taxon>
        <taxon>Anthozoa</taxon>
        <taxon>Hexacorallia</taxon>
        <taxon>Scleractinia</taxon>
        <taxon>Caryophylliina</taxon>
        <taxon>Caryophylliidae</taxon>
        <taxon>Desmophyllum</taxon>
    </lineage>
</organism>
<keyword evidence="3" id="KW-0620">Polyamine biosynthesis</keyword>
<protein>
    <recommendedName>
        <fullName evidence="4">PABS domain-containing protein</fullName>
    </recommendedName>
</protein>
<dbReference type="AlphaFoldDB" id="A0A9X0DD41"/>
<dbReference type="PANTHER" id="PTHR46315">
    <property type="entry name" value="SPERMINE SYNTHASE"/>
    <property type="match status" value="1"/>
</dbReference>
<evidence type="ECO:0000256" key="3">
    <source>
        <dbReference type="PROSITE-ProRule" id="PRU00354"/>
    </source>
</evidence>
<dbReference type="EMBL" id="MU825396">
    <property type="protein sequence ID" value="KAJ7394348.1"/>
    <property type="molecule type" value="Genomic_DNA"/>
</dbReference>
<evidence type="ECO:0000259" key="4">
    <source>
        <dbReference type="PROSITE" id="PS51006"/>
    </source>
</evidence>
<name>A0A9X0DD41_9CNID</name>
<dbReference type="Proteomes" id="UP001163046">
    <property type="component" value="Unassembled WGS sequence"/>
</dbReference>
<dbReference type="InterPro" id="IPR035246">
    <property type="entry name" value="Spermidine_synt_N"/>
</dbReference>
<gene>
    <name evidence="5" type="ORF">OS493_000153</name>
</gene>
<evidence type="ECO:0000313" key="6">
    <source>
        <dbReference type="Proteomes" id="UP001163046"/>
    </source>
</evidence>
<dbReference type="GO" id="GO:0006597">
    <property type="term" value="P:spermine biosynthetic process"/>
    <property type="evidence" value="ECO:0007669"/>
    <property type="project" value="InterPro"/>
</dbReference>
<dbReference type="PROSITE" id="PS51006">
    <property type="entry name" value="PABS_2"/>
    <property type="match status" value="1"/>
</dbReference>
<dbReference type="Gene3D" id="2.30.140.10">
    <property type="entry name" value="Spermidine synthase, tetramerisation domain"/>
    <property type="match status" value="1"/>
</dbReference>
<dbReference type="PANTHER" id="PTHR46315:SF1">
    <property type="entry name" value="SPERMINE SYNTHASE"/>
    <property type="match status" value="1"/>
</dbReference>
<accession>A0A9X0DD41</accession>
<evidence type="ECO:0000256" key="2">
    <source>
        <dbReference type="ARBA" id="ARBA00022679"/>
    </source>
</evidence>
<feature type="domain" description="PABS" evidence="4">
    <location>
        <begin position="117"/>
        <end position="229"/>
    </location>
</feature>
<dbReference type="OrthoDB" id="5953636at2759"/>
<evidence type="ECO:0000313" key="5">
    <source>
        <dbReference type="EMBL" id="KAJ7394348.1"/>
    </source>
</evidence>
<dbReference type="Pfam" id="PF17284">
    <property type="entry name" value="Spermine_synt_N"/>
    <property type="match status" value="1"/>
</dbReference>
<comment type="caution">
    <text evidence="5">The sequence shown here is derived from an EMBL/GenBank/DDBJ whole genome shotgun (WGS) entry which is preliminary data.</text>
</comment>
<proteinExistence type="inferred from homology"/>
<evidence type="ECO:0000256" key="1">
    <source>
        <dbReference type="ARBA" id="ARBA00007867"/>
    </source>
</evidence>
<dbReference type="SUPFAM" id="SSF53335">
    <property type="entry name" value="S-adenosyl-L-methionine-dependent methyltransferases"/>
    <property type="match status" value="1"/>
</dbReference>